<dbReference type="EMBL" id="JAKNRV010000091">
    <property type="protein sequence ID" value="MCK1785058.1"/>
    <property type="molecule type" value="Genomic_DNA"/>
</dbReference>
<dbReference type="Proteomes" id="UP001317085">
    <property type="component" value="Unassembled WGS sequence"/>
</dbReference>
<proteinExistence type="predicted"/>
<gene>
    <name evidence="1" type="ORF">L9Z73_12075</name>
</gene>
<evidence type="ECO:0000313" key="1">
    <source>
        <dbReference type="EMBL" id="MCK1785058.1"/>
    </source>
</evidence>
<reference evidence="1 2" key="1">
    <citation type="submission" date="2022-02" db="EMBL/GenBank/DDBJ databases">
        <title>Comparative genomics of the first Antarctic Pseudomonas spp. capable of biotransforming 2,4,6-Trinitrotoluene.</title>
        <authorList>
            <person name="Cabrera M.A."/>
            <person name="Marquez S.L."/>
            <person name="Perez-Donoso J.M."/>
        </authorList>
    </citation>
    <scope>NUCLEOTIDE SEQUENCE [LARGE SCALE GENOMIC DNA]</scope>
    <source>
        <strain evidence="1 2">TNT11</strain>
    </source>
</reference>
<sequence length="77" mass="8510">MLWLKLFFVTPSKFRSFVKVDQNGACSALIRCQQSPADTWVEVDEFCVSWLGKPLPGHACKASLAGVSLLSKRQPSP</sequence>
<organism evidence="1 2">
    <name type="scientific">Pseudomonas emilianonis</name>
    <dbReference type="NCBI Taxonomy" id="2915812"/>
    <lineage>
        <taxon>Bacteria</taxon>
        <taxon>Pseudomonadati</taxon>
        <taxon>Pseudomonadota</taxon>
        <taxon>Gammaproteobacteria</taxon>
        <taxon>Pseudomonadales</taxon>
        <taxon>Pseudomonadaceae</taxon>
        <taxon>Pseudomonas</taxon>
    </lineage>
</organism>
<protein>
    <submittedName>
        <fullName evidence="1">Uncharacterized protein</fullName>
    </submittedName>
</protein>
<evidence type="ECO:0000313" key="2">
    <source>
        <dbReference type="Proteomes" id="UP001317085"/>
    </source>
</evidence>
<keyword evidence="2" id="KW-1185">Reference proteome</keyword>
<name>A0ABT0EH57_9PSED</name>
<accession>A0ABT0EH57</accession>
<comment type="caution">
    <text evidence="1">The sequence shown here is derived from an EMBL/GenBank/DDBJ whole genome shotgun (WGS) entry which is preliminary data.</text>
</comment>
<dbReference type="RefSeq" id="WP_247400644.1">
    <property type="nucleotide sequence ID" value="NZ_JAKNRV010000091.1"/>
</dbReference>